<dbReference type="EMBL" id="PGTX01000002">
    <property type="protein sequence ID" value="PJI79875.1"/>
    <property type="molecule type" value="Genomic_DNA"/>
</dbReference>
<keyword evidence="4" id="KW-1185">Reference proteome</keyword>
<evidence type="ECO:0000256" key="1">
    <source>
        <dbReference type="SAM" id="Phobius"/>
    </source>
</evidence>
<dbReference type="Proteomes" id="UP000229366">
    <property type="component" value="Unassembled WGS sequence"/>
</dbReference>
<reference evidence="3 4" key="1">
    <citation type="submission" date="2017-11" db="EMBL/GenBank/DDBJ databases">
        <title>Genomic Encyclopedia of Type Strains, Phase III (KMG-III): the genomes of soil and plant-associated and newly described type strains.</title>
        <authorList>
            <person name="Whitman W."/>
        </authorList>
    </citation>
    <scope>NUCLEOTIDE SEQUENCE [LARGE SCALE GENOMIC DNA]</scope>
    <source>
        <strain evidence="3 4">UB-Domo-W1</strain>
    </source>
</reference>
<accession>A0A2M8VQX9</accession>
<dbReference type="InterPro" id="IPR023346">
    <property type="entry name" value="Lysozyme-like_dom_sf"/>
</dbReference>
<sequence length="336" mass="36138">MITSFIAKLNDLRLAQHTSASSKALLAYALSPIYRVINGLVLVSVFAIVGLWLSGNGTQAGAFDLARVLVPEEARQIVWNQGFGILDQYQEPAQAAPADKEIIAVMYGKFMGGSVASSLSKPAAIPKQQAIALLMPSVANAQVRPISHLSDRIPASKIDPQAQDSKLMVSVQNQRAVADFFEKKYKLDRSKIEGYVSNTVLIAKEINIDPVLLLAVISVESNFNPLTKSGAGAEGLMQVMTLVHKDKYALYGGVDDAIKPEVNIRVGAYILKYLIATTGSLRGGLKYYVGAANAENDGGYADKVMAERNRLIVLCQSTPTPGSQNKLTLNGKSLRS</sequence>
<feature type="transmembrane region" description="Helical" evidence="1">
    <location>
        <begin position="33"/>
        <end position="53"/>
    </location>
</feature>
<protein>
    <submittedName>
        <fullName evidence="3">Transglycosylase-like protein with SLT domain</fullName>
    </submittedName>
</protein>
<comment type="caution">
    <text evidence="3">The sequence shown here is derived from an EMBL/GenBank/DDBJ whole genome shotgun (WGS) entry which is preliminary data.</text>
</comment>
<keyword evidence="1" id="KW-0472">Membrane</keyword>
<dbReference type="SUPFAM" id="SSF53955">
    <property type="entry name" value="Lysozyme-like"/>
    <property type="match status" value="1"/>
</dbReference>
<evidence type="ECO:0000313" key="4">
    <source>
        <dbReference type="Proteomes" id="UP000229366"/>
    </source>
</evidence>
<proteinExistence type="predicted"/>
<dbReference type="OrthoDB" id="9815002at2"/>
<organism evidence="3 4">
    <name type="scientific">Polynucleobacter brandtiae</name>
    <dbReference type="NCBI Taxonomy" id="1938816"/>
    <lineage>
        <taxon>Bacteria</taxon>
        <taxon>Pseudomonadati</taxon>
        <taxon>Pseudomonadota</taxon>
        <taxon>Betaproteobacteria</taxon>
        <taxon>Burkholderiales</taxon>
        <taxon>Burkholderiaceae</taxon>
        <taxon>Polynucleobacter</taxon>
    </lineage>
</organism>
<dbReference type="Gene3D" id="1.10.530.10">
    <property type="match status" value="1"/>
</dbReference>
<name>A0A2M8VQX9_9BURK</name>
<dbReference type="Pfam" id="PF01464">
    <property type="entry name" value="SLT"/>
    <property type="match status" value="1"/>
</dbReference>
<dbReference type="RefSeq" id="WP_100379224.1">
    <property type="nucleotide sequence ID" value="NZ_CBCSBW010000002.1"/>
</dbReference>
<evidence type="ECO:0000313" key="3">
    <source>
        <dbReference type="EMBL" id="PJI79875.1"/>
    </source>
</evidence>
<dbReference type="InterPro" id="IPR008258">
    <property type="entry name" value="Transglycosylase_SLT_dom_1"/>
</dbReference>
<evidence type="ECO:0000259" key="2">
    <source>
        <dbReference type="Pfam" id="PF01464"/>
    </source>
</evidence>
<dbReference type="AlphaFoldDB" id="A0A2M8VQX9"/>
<keyword evidence="1" id="KW-0812">Transmembrane</keyword>
<gene>
    <name evidence="3" type="ORF">B0G85_0853</name>
</gene>
<keyword evidence="1" id="KW-1133">Transmembrane helix</keyword>
<feature type="domain" description="Transglycosylase SLT" evidence="2">
    <location>
        <begin position="204"/>
        <end position="282"/>
    </location>
</feature>